<feature type="domain" description="HTH marR-type" evidence="1">
    <location>
        <begin position="13"/>
        <end position="145"/>
    </location>
</feature>
<keyword evidence="3" id="KW-1185">Reference proteome</keyword>
<evidence type="ECO:0000259" key="1">
    <source>
        <dbReference type="PROSITE" id="PS50995"/>
    </source>
</evidence>
<accession>A0AAE7CBP6</accession>
<reference evidence="2 3" key="1">
    <citation type="journal article" date="2020" name="Mol. Plant Pathol.">
        <title>Plasmid composition and the chpG gene determine the virulence level of Clavibacter capsici natural isolates in pepper.</title>
        <authorList>
            <person name="Hwang I.S."/>
            <person name="Lee H.M."/>
            <person name="Oh E.J."/>
            <person name="Lee S."/>
            <person name="Heu S."/>
            <person name="Oh C.S."/>
        </authorList>
    </citation>
    <scope>NUCLEOTIDE SEQUENCE [LARGE SCALE GENOMIC DNA]</scope>
    <source>
        <strain evidence="2 3">1101</strain>
    </source>
</reference>
<dbReference type="InterPro" id="IPR039422">
    <property type="entry name" value="MarR/SlyA-like"/>
</dbReference>
<dbReference type="PANTHER" id="PTHR33164:SF43">
    <property type="entry name" value="HTH-TYPE TRANSCRIPTIONAL REPRESSOR YETL"/>
    <property type="match status" value="1"/>
</dbReference>
<dbReference type="PANTHER" id="PTHR33164">
    <property type="entry name" value="TRANSCRIPTIONAL REGULATOR, MARR FAMILY"/>
    <property type="match status" value="1"/>
</dbReference>
<dbReference type="SUPFAM" id="SSF46785">
    <property type="entry name" value="Winged helix' DNA-binding domain"/>
    <property type="match status" value="1"/>
</dbReference>
<dbReference type="InterPro" id="IPR036388">
    <property type="entry name" value="WH-like_DNA-bd_sf"/>
</dbReference>
<dbReference type="PROSITE" id="PS50995">
    <property type="entry name" value="HTH_MARR_2"/>
    <property type="match status" value="1"/>
</dbReference>
<evidence type="ECO:0000313" key="2">
    <source>
        <dbReference type="EMBL" id="QIS44516.1"/>
    </source>
</evidence>
<dbReference type="SMART" id="SM00347">
    <property type="entry name" value="HTH_MARR"/>
    <property type="match status" value="1"/>
</dbReference>
<dbReference type="RefSeq" id="WP_167441177.1">
    <property type="nucleotide sequence ID" value="NZ_CP048049.1"/>
</dbReference>
<protein>
    <submittedName>
        <fullName evidence="2">Winged helix-turn-helix transcriptional regulator</fullName>
    </submittedName>
</protein>
<proteinExistence type="predicted"/>
<dbReference type="InterPro" id="IPR000835">
    <property type="entry name" value="HTH_MarR-typ"/>
</dbReference>
<dbReference type="EMBL" id="CP048049">
    <property type="protein sequence ID" value="QIS44516.1"/>
    <property type="molecule type" value="Genomic_DNA"/>
</dbReference>
<dbReference type="AlphaFoldDB" id="A0AAE7CBP6"/>
<dbReference type="InterPro" id="IPR036390">
    <property type="entry name" value="WH_DNA-bd_sf"/>
</dbReference>
<dbReference type="GO" id="GO:0003700">
    <property type="term" value="F:DNA-binding transcription factor activity"/>
    <property type="evidence" value="ECO:0007669"/>
    <property type="project" value="InterPro"/>
</dbReference>
<dbReference type="Gene3D" id="1.10.10.10">
    <property type="entry name" value="Winged helix-like DNA-binding domain superfamily/Winged helix DNA-binding domain"/>
    <property type="match status" value="1"/>
</dbReference>
<name>A0AAE7CBP6_9MICO</name>
<dbReference type="Proteomes" id="UP000503164">
    <property type="component" value="Chromosome"/>
</dbReference>
<sequence>MAHPHEFTEDDLGSVITWSAVRAARRLERMLTEVLAAWDLTPVQFGVLVHLAVRPSITQAVLARDVHVRPQSMDPLLAGLEARGLVARSAERGRGRRNPVALTDAGLALLRETWGPVTATNDLSGFGLDADAGRELNRALLRVAMADPVAPADPAAAHG</sequence>
<dbReference type="GO" id="GO:0006950">
    <property type="term" value="P:response to stress"/>
    <property type="evidence" value="ECO:0007669"/>
    <property type="project" value="TreeGrafter"/>
</dbReference>
<dbReference type="Pfam" id="PF12802">
    <property type="entry name" value="MarR_2"/>
    <property type="match status" value="1"/>
</dbReference>
<gene>
    <name evidence="2" type="ORF">GW570_05105</name>
</gene>
<evidence type="ECO:0000313" key="3">
    <source>
        <dbReference type="Proteomes" id="UP000503164"/>
    </source>
</evidence>
<organism evidence="2 3">
    <name type="scientific">Clavibacter capsici</name>
    <dbReference type="NCBI Taxonomy" id="1874630"/>
    <lineage>
        <taxon>Bacteria</taxon>
        <taxon>Bacillati</taxon>
        <taxon>Actinomycetota</taxon>
        <taxon>Actinomycetes</taxon>
        <taxon>Micrococcales</taxon>
        <taxon>Microbacteriaceae</taxon>
        <taxon>Clavibacter</taxon>
    </lineage>
</organism>